<comment type="caution">
    <text evidence="1">The sequence shown here is derived from an EMBL/GenBank/DDBJ whole genome shotgun (WGS) entry which is preliminary data.</text>
</comment>
<dbReference type="PATRIC" id="fig|449659.4.peg.102"/>
<evidence type="ECO:0000313" key="1">
    <source>
        <dbReference type="EMBL" id="KRO02678.1"/>
    </source>
</evidence>
<sequence>MAVYQLSANNFLGIDKSNSFLYVLKVKLPVFIKVNDGLKEKIEGTFQNLNDIELLDIKFHEGKFTRFKLWLNFSDNNDSQSDFSVNLMFHPELMEIRKYRLHVGQQFYIETTPQDDNISLDDLERDFEQFQEINLFVGAQYQYTGVRNQ</sequence>
<dbReference type="AlphaFoldDB" id="A0A0R2LMJ1"/>
<dbReference type="Proteomes" id="UP000051886">
    <property type="component" value="Unassembled WGS sequence"/>
</dbReference>
<protein>
    <submittedName>
        <fullName evidence="1">Uncharacterized protein</fullName>
    </submittedName>
</protein>
<dbReference type="EMBL" id="JQCN01000001">
    <property type="protein sequence ID" value="KRO02678.1"/>
    <property type="molecule type" value="Genomic_DNA"/>
</dbReference>
<name>A0A0R2LMJ1_9LACO</name>
<dbReference type="OrthoDB" id="2301543at2"/>
<organism evidence="1 2">
    <name type="scientific">Ligilactobacillus pobuzihii</name>
    <dbReference type="NCBI Taxonomy" id="449659"/>
    <lineage>
        <taxon>Bacteria</taxon>
        <taxon>Bacillati</taxon>
        <taxon>Bacillota</taxon>
        <taxon>Bacilli</taxon>
        <taxon>Lactobacillales</taxon>
        <taxon>Lactobacillaceae</taxon>
        <taxon>Ligilactobacillus</taxon>
    </lineage>
</organism>
<dbReference type="RefSeq" id="WP_017868082.1">
    <property type="nucleotide sequence ID" value="NZ_BJYB01000001.1"/>
</dbReference>
<evidence type="ECO:0000313" key="2">
    <source>
        <dbReference type="Proteomes" id="UP000051886"/>
    </source>
</evidence>
<proteinExistence type="predicted"/>
<keyword evidence="2" id="KW-1185">Reference proteome</keyword>
<gene>
    <name evidence="1" type="ORF">IV66_GL000102</name>
</gene>
<accession>A0A0R2LMJ1</accession>
<reference evidence="1 2" key="1">
    <citation type="journal article" date="2015" name="Genome Announc.">
        <title>Expanding the biotechnology potential of lactobacilli through comparative genomics of 213 strains and associated genera.</title>
        <authorList>
            <person name="Sun Z."/>
            <person name="Harris H.M."/>
            <person name="McCann A."/>
            <person name="Guo C."/>
            <person name="Argimon S."/>
            <person name="Zhang W."/>
            <person name="Yang X."/>
            <person name="Jeffery I.B."/>
            <person name="Cooney J.C."/>
            <person name="Kagawa T.F."/>
            <person name="Liu W."/>
            <person name="Song Y."/>
            <person name="Salvetti E."/>
            <person name="Wrobel A."/>
            <person name="Rasinkangas P."/>
            <person name="Parkhill J."/>
            <person name="Rea M.C."/>
            <person name="O'Sullivan O."/>
            <person name="Ritari J."/>
            <person name="Douillard F.P."/>
            <person name="Paul Ross R."/>
            <person name="Yang R."/>
            <person name="Briner A.E."/>
            <person name="Felis G.E."/>
            <person name="de Vos W.M."/>
            <person name="Barrangou R."/>
            <person name="Klaenhammer T.R."/>
            <person name="Caufield P.W."/>
            <person name="Cui Y."/>
            <person name="Zhang H."/>
            <person name="O'Toole P.W."/>
        </authorList>
    </citation>
    <scope>NUCLEOTIDE SEQUENCE [LARGE SCALE GENOMIC DNA]</scope>
    <source>
        <strain evidence="1 2">NBRC 103219</strain>
    </source>
</reference>